<dbReference type="PANTHER" id="PTHR19370">
    <property type="entry name" value="NADH-CYTOCHROME B5 REDUCTASE"/>
    <property type="match status" value="1"/>
</dbReference>
<evidence type="ECO:0000313" key="18">
    <source>
        <dbReference type="Proteomes" id="UP000653305"/>
    </source>
</evidence>
<evidence type="ECO:0000256" key="14">
    <source>
        <dbReference type="RuleBase" id="RU361226"/>
    </source>
</evidence>
<evidence type="ECO:0000256" key="3">
    <source>
        <dbReference type="ARBA" id="ARBA00006105"/>
    </source>
</evidence>
<dbReference type="InterPro" id="IPR001834">
    <property type="entry name" value="CBR-like"/>
</dbReference>
<feature type="transmembrane region" description="Helical" evidence="15">
    <location>
        <begin position="12"/>
        <end position="29"/>
    </location>
</feature>
<feature type="binding site" evidence="13">
    <location>
        <position position="121"/>
    </location>
    <ligand>
        <name>FAD</name>
        <dbReference type="ChEBI" id="CHEBI:57692"/>
    </ligand>
</feature>
<dbReference type="PROSITE" id="PS51384">
    <property type="entry name" value="FAD_FR"/>
    <property type="match status" value="1"/>
</dbReference>
<keyword evidence="10 14" id="KW-0520">NAD</keyword>
<dbReference type="FunFam" id="2.40.30.10:FF:000032">
    <property type="entry name" value="NADH-cytochrome b5 reductase"/>
    <property type="match status" value="1"/>
</dbReference>
<evidence type="ECO:0000256" key="11">
    <source>
        <dbReference type="ARBA" id="ARBA00023128"/>
    </source>
</evidence>
<feature type="binding site" evidence="13">
    <location>
        <position position="113"/>
    </location>
    <ligand>
        <name>FAD</name>
        <dbReference type="ChEBI" id="CHEBI:57692"/>
    </ligand>
</feature>
<dbReference type="FunFam" id="3.40.50.80:FF:000019">
    <property type="entry name" value="NADH-cytochrome b5 reductase"/>
    <property type="match status" value="1"/>
</dbReference>
<dbReference type="AlphaFoldDB" id="A0A830B9Y8"/>
<dbReference type="InterPro" id="IPR001709">
    <property type="entry name" value="Flavoprot_Pyr_Nucl_cyt_Rdtase"/>
</dbReference>
<evidence type="ECO:0000256" key="9">
    <source>
        <dbReference type="ARBA" id="ARBA00023002"/>
    </source>
</evidence>
<dbReference type="OrthoDB" id="432685at2759"/>
<dbReference type="Gene3D" id="2.40.30.10">
    <property type="entry name" value="Translation factors"/>
    <property type="match status" value="1"/>
</dbReference>
<dbReference type="PRINTS" id="PR00406">
    <property type="entry name" value="CYTB5RDTASE"/>
</dbReference>
<gene>
    <name evidence="17" type="ORF">PHJA_000349200</name>
</gene>
<dbReference type="Gene3D" id="3.40.50.80">
    <property type="entry name" value="Nucleotide-binding domain of ferredoxin-NADP reductase (FNR) module"/>
    <property type="match status" value="1"/>
</dbReference>
<evidence type="ECO:0000256" key="10">
    <source>
        <dbReference type="ARBA" id="ARBA00023027"/>
    </source>
</evidence>
<dbReference type="GO" id="GO:0005741">
    <property type="term" value="C:mitochondrial outer membrane"/>
    <property type="evidence" value="ECO:0007669"/>
    <property type="project" value="UniProtKB-SubCell"/>
</dbReference>
<dbReference type="PRINTS" id="PR00371">
    <property type="entry name" value="FPNCR"/>
</dbReference>
<dbReference type="Proteomes" id="UP000653305">
    <property type="component" value="Unassembled WGS sequence"/>
</dbReference>
<dbReference type="CDD" id="cd06183">
    <property type="entry name" value="cyt_b5_reduct_like"/>
    <property type="match status" value="1"/>
</dbReference>
<reference evidence="17" key="1">
    <citation type="submission" date="2020-07" db="EMBL/GenBank/DDBJ databases">
        <title>Ethylene signaling mediates host invasion by parasitic plants.</title>
        <authorList>
            <person name="Yoshida S."/>
        </authorList>
    </citation>
    <scope>NUCLEOTIDE SEQUENCE</scope>
    <source>
        <strain evidence="17">Okayama</strain>
    </source>
</reference>
<feature type="binding site" evidence="13">
    <location>
        <position position="95"/>
    </location>
    <ligand>
        <name>FAD</name>
        <dbReference type="ChEBI" id="CHEBI:57692"/>
    </ligand>
</feature>
<evidence type="ECO:0000256" key="5">
    <source>
        <dbReference type="ARBA" id="ARBA00022692"/>
    </source>
</evidence>
<dbReference type="InterPro" id="IPR017927">
    <property type="entry name" value="FAD-bd_FR_type"/>
</dbReference>
<keyword evidence="18" id="KW-1185">Reference proteome</keyword>
<evidence type="ECO:0000256" key="2">
    <source>
        <dbReference type="ARBA" id="ARBA00004294"/>
    </source>
</evidence>
<comment type="subcellular location">
    <subcellularLocation>
        <location evidence="2">Mitochondrion outer membrane</location>
    </subcellularLocation>
</comment>
<evidence type="ECO:0000256" key="13">
    <source>
        <dbReference type="PIRSR" id="PIRSR601834-1"/>
    </source>
</evidence>
<dbReference type="InterPro" id="IPR008333">
    <property type="entry name" value="Cbr1-like_FAD-bd_dom"/>
</dbReference>
<keyword evidence="12 15" id="KW-0472">Membrane</keyword>
<feature type="domain" description="FAD-binding FR-type" evidence="16">
    <location>
        <begin position="41"/>
        <end position="145"/>
    </location>
</feature>
<dbReference type="GO" id="GO:0090524">
    <property type="term" value="F:cytochrome-b5 reductase activity, acting on NADH"/>
    <property type="evidence" value="ECO:0007669"/>
    <property type="project" value="UniProtKB-EC"/>
</dbReference>
<dbReference type="InterPro" id="IPR017938">
    <property type="entry name" value="Riboflavin_synthase-like_b-brl"/>
</dbReference>
<comment type="caution">
    <text evidence="17">The sequence shown here is derived from an EMBL/GenBank/DDBJ whole genome shotgun (WGS) entry which is preliminary data.</text>
</comment>
<protein>
    <recommendedName>
        <fullName evidence="14">NADH-cytochrome b5 reductase</fullName>
        <ecNumber evidence="14">1.6.2.2</ecNumber>
    </recommendedName>
</protein>
<dbReference type="EMBL" id="BMAC01000037">
    <property type="protein sequence ID" value="GFP82059.1"/>
    <property type="molecule type" value="Genomic_DNA"/>
</dbReference>
<dbReference type="SUPFAM" id="SSF52343">
    <property type="entry name" value="Ferredoxin reductase-like, C-terminal NADP-linked domain"/>
    <property type="match status" value="1"/>
</dbReference>
<keyword evidence="4 13" id="KW-0285">Flavoprotein</keyword>
<comment type="cofactor">
    <cofactor evidence="1 13 14">
        <name>FAD</name>
        <dbReference type="ChEBI" id="CHEBI:57692"/>
    </cofactor>
</comment>
<evidence type="ECO:0000256" key="15">
    <source>
        <dbReference type="SAM" id="Phobius"/>
    </source>
</evidence>
<organism evidence="17 18">
    <name type="scientific">Phtheirospermum japonicum</name>
    <dbReference type="NCBI Taxonomy" id="374723"/>
    <lineage>
        <taxon>Eukaryota</taxon>
        <taxon>Viridiplantae</taxon>
        <taxon>Streptophyta</taxon>
        <taxon>Embryophyta</taxon>
        <taxon>Tracheophyta</taxon>
        <taxon>Spermatophyta</taxon>
        <taxon>Magnoliopsida</taxon>
        <taxon>eudicotyledons</taxon>
        <taxon>Gunneridae</taxon>
        <taxon>Pentapetalae</taxon>
        <taxon>asterids</taxon>
        <taxon>lamiids</taxon>
        <taxon>Lamiales</taxon>
        <taxon>Orobanchaceae</taxon>
        <taxon>Orobanchaceae incertae sedis</taxon>
        <taxon>Phtheirospermum</taxon>
    </lineage>
</organism>
<dbReference type="GO" id="GO:0022900">
    <property type="term" value="P:electron transport chain"/>
    <property type="evidence" value="ECO:0007669"/>
    <property type="project" value="TreeGrafter"/>
</dbReference>
<proteinExistence type="inferred from homology"/>
<keyword evidence="6" id="KW-1000">Mitochondrion outer membrane</keyword>
<dbReference type="Pfam" id="PF00970">
    <property type="entry name" value="FAD_binding_6"/>
    <property type="match status" value="1"/>
</dbReference>
<evidence type="ECO:0000313" key="17">
    <source>
        <dbReference type="EMBL" id="GFP82059.1"/>
    </source>
</evidence>
<dbReference type="Pfam" id="PF00175">
    <property type="entry name" value="NAD_binding_1"/>
    <property type="match status" value="1"/>
</dbReference>
<dbReference type="InterPro" id="IPR001433">
    <property type="entry name" value="OxRdtase_FAD/NAD-bd"/>
</dbReference>
<name>A0A830B9Y8_9LAMI</name>
<feature type="binding site" evidence="13">
    <location>
        <position position="162"/>
    </location>
    <ligand>
        <name>FAD</name>
        <dbReference type="ChEBI" id="CHEBI:57692"/>
    </ligand>
</feature>
<keyword evidence="11" id="KW-0496">Mitochondrion</keyword>
<evidence type="ECO:0000256" key="6">
    <source>
        <dbReference type="ARBA" id="ARBA00022787"/>
    </source>
</evidence>
<accession>A0A830B9Y8</accession>
<evidence type="ECO:0000256" key="1">
    <source>
        <dbReference type="ARBA" id="ARBA00001974"/>
    </source>
</evidence>
<sequence>MDYLATSEGQLFVGVAVGLIAIGAAFFLISSKKPKVCLDPNNFKEFKLVKKTQLSHNVAKFKFTLPTPTSVLGLPIGQHISCRGKDSQGEEVIKPYTPTTLDSDVGHFELVIKMYPQGRMSHHFREMREGDFLAVKGPKGRFKYQQGQVRAFGMLAGGSGITPMFQVARAILENPNDRTKVHLIYANVTSDDILLKDEIDSLAQNYPDRFKVYYVLNQPPEVWNGGVGFVSKEMIQAHCPAPASDIQILRCGPPPMNKAMAGHLEALGYSSEMQFQF</sequence>
<keyword evidence="8 15" id="KW-1133">Transmembrane helix</keyword>
<keyword evidence="9 14" id="KW-0560">Oxidoreductase</keyword>
<keyword evidence="5 15" id="KW-0812">Transmembrane</keyword>
<comment type="catalytic activity">
    <reaction evidence="14">
        <text>2 Fe(III)-[cytochrome b5] + NADH = 2 Fe(II)-[cytochrome b5] + NAD(+) + H(+)</text>
        <dbReference type="Rhea" id="RHEA:46680"/>
        <dbReference type="Rhea" id="RHEA-COMP:10438"/>
        <dbReference type="Rhea" id="RHEA-COMP:10439"/>
        <dbReference type="ChEBI" id="CHEBI:15378"/>
        <dbReference type="ChEBI" id="CHEBI:29033"/>
        <dbReference type="ChEBI" id="CHEBI:29034"/>
        <dbReference type="ChEBI" id="CHEBI:57540"/>
        <dbReference type="ChEBI" id="CHEBI:57945"/>
        <dbReference type="EC" id="1.6.2.2"/>
    </reaction>
</comment>
<comment type="similarity">
    <text evidence="3 14">Belongs to the flavoprotein pyridine nucleotide cytochrome reductase family.</text>
</comment>
<evidence type="ECO:0000256" key="8">
    <source>
        <dbReference type="ARBA" id="ARBA00022989"/>
    </source>
</evidence>
<feature type="binding site" evidence="13">
    <location>
        <position position="111"/>
    </location>
    <ligand>
        <name>FAD</name>
        <dbReference type="ChEBI" id="CHEBI:57692"/>
    </ligand>
</feature>
<dbReference type="PANTHER" id="PTHR19370:SF184">
    <property type="entry name" value="NADH-CYTOCHROME B5 REDUCTASE-LIKE"/>
    <property type="match status" value="1"/>
</dbReference>
<evidence type="ECO:0000259" key="16">
    <source>
        <dbReference type="PROSITE" id="PS51384"/>
    </source>
</evidence>
<evidence type="ECO:0000256" key="7">
    <source>
        <dbReference type="ARBA" id="ARBA00022827"/>
    </source>
</evidence>
<keyword evidence="7 13" id="KW-0274">FAD</keyword>
<feature type="binding site" evidence="13">
    <location>
        <position position="120"/>
    </location>
    <ligand>
        <name>FAD</name>
        <dbReference type="ChEBI" id="CHEBI:57692"/>
    </ligand>
</feature>
<dbReference type="EC" id="1.6.2.2" evidence="14"/>
<evidence type="ECO:0000256" key="12">
    <source>
        <dbReference type="ARBA" id="ARBA00023136"/>
    </source>
</evidence>
<dbReference type="InterPro" id="IPR039261">
    <property type="entry name" value="FNR_nucleotide-bd"/>
</dbReference>
<evidence type="ECO:0000256" key="4">
    <source>
        <dbReference type="ARBA" id="ARBA00022630"/>
    </source>
</evidence>
<feature type="binding site" evidence="13">
    <location>
        <position position="96"/>
    </location>
    <ligand>
        <name>FAD</name>
        <dbReference type="ChEBI" id="CHEBI:57692"/>
    </ligand>
</feature>
<dbReference type="SUPFAM" id="SSF63380">
    <property type="entry name" value="Riboflavin synthase domain-like"/>
    <property type="match status" value="1"/>
</dbReference>